<proteinExistence type="predicted"/>
<dbReference type="GO" id="GO:0016579">
    <property type="term" value="P:protein deubiquitination"/>
    <property type="evidence" value="ECO:0007669"/>
    <property type="project" value="InterPro"/>
</dbReference>
<dbReference type="Gene3D" id="3.90.70.10">
    <property type="entry name" value="Cysteine proteinases"/>
    <property type="match status" value="1"/>
</dbReference>
<feature type="domain" description="USP" evidence="2">
    <location>
        <begin position="1265"/>
        <end position="1546"/>
    </location>
</feature>
<dbReference type="PANTHER" id="PTHR19446">
    <property type="entry name" value="REVERSE TRANSCRIPTASES"/>
    <property type="match status" value="1"/>
</dbReference>
<keyword evidence="4" id="KW-0695">RNA-directed DNA polymerase</keyword>
<dbReference type="EMBL" id="LSRX01001028">
    <property type="protein sequence ID" value="OLP84613.1"/>
    <property type="molecule type" value="Genomic_DNA"/>
</dbReference>
<dbReference type="GO" id="GO:0003964">
    <property type="term" value="F:RNA-directed DNA polymerase activity"/>
    <property type="evidence" value="ECO:0007669"/>
    <property type="project" value="UniProtKB-KW"/>
</dbReference>
<dbReference type="Pfam" id="PF00443">
    <property type="entry name" value="UCH"/>
    <property type="match status" value="1"/>
</dbReference>
<feature type="compositionally biased region" description="Low complexity" evidence="1">
    <location>
        <begin position="1503"/>
        <end position="1514"/>
    </location>
</feature>
<reference evidence="4 5" key="1">
    <citation type="submission" date="2016-02" db="EMBL/GenBank/DDBJ databases">
        <title>Genome analysis of coral dinoflagellate symbionts highlights evolutionary adaptations to a symbiotic lifestyle.</title>
        <authorList>
            <person name="Aranda M."/>
            <person name="Li Y."/>
            <person name="Liew Y.J."/>
            <person name="Baumgarten S."/>
            <person name="Simakov O."/>
            <person name="Wilson M."/>
            <person name="Piel J."/>
            <person name="Ashoor H."/>
            <person name="Bougouffa S."/>
            <person name="Bajic V.B."/>
            <person name="Ryu T."/>
            <person name="Ravasi T."/>
            <person name="Bayer T."/>
            <person name="Micklem G."/>
            <person name="Kim H."/>
            <person name="Bhak J."/>
            <person name="Lajeunesse T.C."/>
            <person name="Voolstra C.R."/>
        </authorList>
    </citation>
    <scope>NUCLEOTIDE SEQUENCE [LARGE SCALE GENOMIC DNA]</scope>
    <source>
        <strain evidence="4 5">CCMP2467</strain>
    </source>
</reference>
<dbReference type="PROSITE" id="PS50878">
    <property type="entry name" value="RT_POL"/>
    <property type="match status" value="1"/>
</dbReference>
<dbReference type="OrthoDB" id="1932527at2759"/>
<dbReference type="Proteomes" id="UP000186817">
    <property type="component" value="Unassembled WGS sequence"/>
</dbReference>
<dbReference type="InterPro" id="IPR001394">
    <property type="entry name" value="Peptidase_C19_UCH"/>
</dbReference>
<evidence type="ECO:0000313" key="4">
    <source>
        <dbReference type="EMBL" id="OLP84613.1"/>
    </source>
</evidence>
<dbReference type="CDD" id="cd02257">
    <property type="entry name" value="Peptidase_C19"/>
    <property type="match status" value="1"/>
</dbReference>
<feature type="domain" description="Reverse transcriptase" evidence="3">
    <location>
        <begin position="745"/>
        <end position="1054"/>
    </location>
</feature>
<evidence type="ECO:0000256" key="1">
    <source>
        <dbReference type="SAM" id="MobiDB-lite"/>
    </source>
</evidence>
<dbReference type="Gene3D" id="3.60.10.10">
    <property type="entry name" value="Endonuclease/exonuclease/phosphatase"/>
    <property type="match status" value="1"/>
</dbReference>
<name>A0A1Q9CNV7_SYMMI</name>
<dbReference type="SUPFAM" id="SSF56219">
    <property type="entry name" value="DNase I-like"/>
    <property type="match status" value="1"/>
</dbReference>
<comment type="caution">
    <text evidence="4">The sequence shown here is derived from an EMBL/GenBank/DDBJ whole genome shotgun (WGS) entry which is preliminary data.</text>
</comment>
<feature type="compositionally biased region" description="Basic and acidic residues" evidence="1">
    <location>
        <begin position="1518"/>
        <end position="1534"/>
    </location>
</feature>
<evidence type="ECO:0000259" key="3">
    <source>
        <dbReference type="PROSITE" id="PS50878"/>
    </source>
</evidence>
<organism evidence="4 5">
    <name type="scientific">Symbiodinium microadriaticum</name>
    <name type="common">Dinoflagellate</name>
    <name type="synonym">Zooxanthella microadriatica</name>
    <dbReference type="NCBI Taxonomy" id="2951"/>
    <lineage>
        <taxon>Eukaryota</taxon>
        <taxon>Sar</taxon>
        <taxon>Alveolata</taxon>
        <taxon>Dinophyceae</taxon>
        <taxon>Suessiales</taxon>
        <taxon>Symbiodiniaceae</taxon>
        <taxon>Symbiodinium</taxon>
    </lineage>
</organism>
<dbReference type="InterPro" id="IPR028889">
    <property type="entry name" value="USP"/>
</dbReference>
<keyword evidence="4" id="KW-0548">Nucleotidyltransferase</keyword>
<evidence type="ECO:0000259" key="2">
    <source>
        <dbReference type="PROSITE" id="PS50235"/>
    </source>
</evidence>
<dbReference type="InterPro" id="IPR038765">
    <property type="entry name" value="Papain-like_cys_pep_sf"/>
</dbReference>
<dbReference type="PROSITE" id="PS50235">
    <property type="entry name" value="USP_3"/>
    <property type="match status" value="1"/>
</dbReference>
<evidence type="ECO:0000313" key="5">
    <source>
        <dbReference type="Proteomes" id="UP000186817"/>
    </source>
</evidence>
<dbReference type="InterPro" id="IPR000477">
    <property type="entry name" value="RT_dom"/>
</dbReference>
<feature type="region of interest" description="Disordered" evidence="1">
    <location>
        <begin position="1497"/>
        <end position="1576"/>
    </location>
</feature>
<keyword evidence="4" id="KW-0808">Transferase</keyword>
<feature type="compositionally biased region" description="Gly residues" evidence="1">
    <location>
        <begin position="1535"/>
        <end position="1546"/>
    </location>
</feature>
<keyword evidence="5" id="KW-1185">Reference proteome</keyword>
<dbReference type="GO" id="GO:0004843">
    <property type="term" value="F:cysteine-type deubiquitinase activity"/>
    <property type="evidence" value="ECO:0007669"/>
    <property type="project" value="InterPro"/>
</dbReference>
<gene>
    <name evidence="4" type="ORF">AK812_SmicGene34486</name>
</gene>
<dbReference type="Pfam" id="PF00078">
    <property type="entry name" value="RVT_1"/>
    <property type="match status" value="1"/>
</dbReference>
<accession>A0A1Q9CNV7</accession>
<dbReference type="InterPro" id="IPR036691">
    <property type="entry name" value="Endo/exonu/phosph_ase_sf"/>
</dbReference>
<sequence length="1814" mass="204306">MHAAGICNSRPGTLNVWAKACGRTPARPLQSLAGLVLGINLRAGPSGFAQAVSAGPAADRSARRSALMVGRAASQPLGRASWHLCSAQPSSSLSSWPADLPVAAALNTQPAVLFRTRLPVAVAVVYSSFQAACCRDSVEIQYILEAESEDTQRWAINLGEALLRELVTTATPGVVEATSVAKHGEGRLLSFRDDPQQVRKRSLQRALKRAVNKGKTTYQGRPLRVWSASTPFPQQSPVKHPGPTRPGPERIQCIHWNCSGLSEELKAEWFAWLRQKPEVRIFVLVETHWSFSNSYISDEWHLTHSAKAAGKGGGIMIGVKKECVDLNSIKWREIIPGRLLHWRGSIGKQQVDIAAVYQTALGFVSGDQKSDLMKERHKLWAQLDNLMSSLPFRSSIIVAGDMNLTMAPMSEVAGHGILPGSSAAWLVQEREEVMLLLKKHRLVAINTWCRPNHTYHHPNGKSQIDYIMIRKQMADNLSRKCSTISSPIAAWRSSGHRPLQASIKLNWKPWQGTTTRPSAPAPLAANLEQIASEVRPSLSELQIAVKQQLDAPRALQQKMKPRNMDQEILAVWRQHKYQRKQLQTAQTIPIDAEALDKAAKDARSNLRKLTRSRKRQQLLDTLQAAETAFHEKQMRTHYALLRQLAPKSYRRKLCLRANTSALLSNAQECEWLKEYARELFNDEPFSMPPLLPVDQAWFEESQWVQALERLKAHKAVPHGSAEIASWKQHAKVLAKPLSAIAMNALTVASPTVPTEWSMVQMAWIPKPGKAPTEPGNLRTIGLMGADSKAFLMILKDQAAPWIQQALQNTPQYAYRSMASTCDALLRGSKHCMNVRTALAGVLEDHTSKILHTGRVPLLGGIMVSLDLSKAFDKLQYSEMYESMRETGMPEELSRLIMHVHANTALHIVHGGHRSTTGMRRGLRQGCGVAPIVYACWTIRLCRLINQALRHGWAQEHSSIYADDKHFYWEISSESTMDEAIEQLKTIITIIRTLGMQINFQKSVAVIALKGYMVKRVLQKHTQWRYGIKHLRIRMDTNDIYIPVEAQMQYLGAVLSYTAFEQHTADLRIRQANQNFAQLRKVLRTSGGLSKASQRQFAELYNPLHNWSFYHTYNAALNNKLTPSLQMFSAQLHYDGRMYGIDVDYMPPQRWLHAQASLTELDPGHKPKAHKQKAAPPAYKSFASPLTTAFAKGSSGRQTPQALNPSATMAAQADVHSLQHAALPPIRKVKDFLKVRTGSIKDYMLQTHAPAASSTSSTQATLSCRIQLRNPHNLCYANASILMLLHCVELIALKVPTMNFLIKLGTLATSRGREMLLAQMHQFRQLSPQWEFNNEQKDASEYLHTLFHHTDDLQVVWDSRVIHAGIPRIALQGTHPVAMPLPLQDNRRIPLLEVVEQWHIQQESAAFVHAYPVICIQLNRYIANRKDNRIVEIPDRVRLPFHTNENQVEWREYWIGGAILHLGSTPHRGHYRALLRVDDEMKATEALEQGFFDHYWPAVSGRGPAPSQQSTAPPSETADGGHDDRQKKAPRHDWGKGQGYGQGYGRRGGGKRQAAETTQWRRSADQEWDPWASTDKSKKDLEKEVKQLRDDLFSMQKLLLRHEDFLAGLRAELTWVMFMKLDMKATVVPALFAMQQQWRELKEKSPQQLQQPMRVSLIRALFKELQARLTALPESEEFQAVLKNLGWYEPETRDWAYVKWDPANERLVPDPERGAVGFERLAATFEAMQTLTAIPGAVMRFHPSRDLTEKMTGHVLMFSLQLCIHGDASQQIRTHLAMLTGLSVTQLVGMSVRPERPVRSNLANTVQKEIQAYYG</sequence>
<dbReference type="SUPFAM" id="SSF54001">
    <property type="entry name" value="Cysteine proteinases"/>
    <property type="match status" value="1"/>
</dbReference>
<protein>
    <submittedName>
        <fullName evidence="4">LINE-1 reverse transcriptase-like</fullName>
    </submittedName>
</protein>